<dbReference type="AlphaFoldDB" id="A0A6P8YS36"/>
<evidence type="ECO:0000313" key="3">
    <source>
        <dbReference type="Proteomes" id="UP000515158"/>
    </source>
</evidence>
<dbReference type="PANTHER" id="PTHR11324">
    <property type="entry name" value="IL16-RELATED"/>
    <property type="match status" value="1"/>
</dbReference>
<dbReference type="Proteomes" id="UP000515158">
    <property type="component" value="Unplaced"/>
</dbReference>
<sequence>MEELQDELQDDEDANNNTLVCEDGDCNNNNQQQELQGGATSGPPQGRAGSPDPLGAPGPLGSPLGPMPVRSAAGPLVGPPLGAPPLLGPPRLGRPSPASRQPADHHGSAGGAPVPPSGSRQPPDGDEFPPRYHDTLLLATHAPHPALEGKGALSSAPPLPLTGPPLGPPLGPQGWRKDERSERSVRDKIAMFTTAASTATSPPMPTGATITRRLSNKFKSTEDVFNILGGDVVDGAVDAKVRSRSVVSVDRVGKASADAPLSSASSSSSAYSSFCSPESSLSPTLNAAPFESTTLPRKATSALTRATSFSGQPRAAPAPAVATNGNTPNGSTTNGSSASAEEARRASLVALVEQRRRSISKLRGLVIPDKVPEASAATSILDLPEIRSKDAILIASSASIEPRFHDTRQQHHQQHHQHSSTASTPPAAVLSSPPWKSQGVSNLPKYSPAFKRKSLTVRAASATASSVLPSKPSHDLLIGTARPDRDREASKTSSAFLSDSGRSAEEESDNDSAVSSSRSSICHGFSPPASPLLPSSAVGPRPSSTGPFLRRTLSSDTTVSAASTTPSQASSSSSSSSSNSSGRSRSSSNGFSLDNNKRVLKAQSVDAINRKNVLFSARCRSGRNLRIGSPLMQLDTENGDDNDDASNQQACQAPIMRRDPREEIKELERMVSMADTDVESNDALSCDDSVNSSDDTLEPSRSGRIHYRPATLRDLPAADVKVAFLNDTQNIGIELDLHPVSPVPVKQGARMDISSLSCSRQDNDVSLLSTVCDDNRKQSQPIALPKPLSRMGSVDGLLNGNDTVDNRSRVSSSESVPRLRNLKKRNASDPLFLERNGTSSHSPTPLHAVSVNDIRKAFEKAELALSPTSPSPPNGKVGFSAGLNGVSERLICSINSGSSTVGSGTLISSHARGSSIDSTTSEDGFPGHLSKEQFGSITSLASTTSLISQQELQQLIDDANQTLEEANSNGTSHPGSSHEVLVVILHRETAGASVGITLAGGADYETKEITVHKVLSGSPAERDGRLQKGDRILSINGRNMKGVTHRESLAILKAPRPEVVLVVSRSRGDTGRTYEESANNSSRISSRPPRILEQPIIDHNNIAIPRGPPVNILLQKDGAGLGFSLEGGKDSPLGDRPLTIKKIFTGGCAEKSGNLQAGDELLSVNNTDVTKMSRIEAWGLMKRLPNGGVTLTIRHACVNVGTSED</sequence>
<proteinExistence type="predicted"/>
<dbReference type="InterPro" id="IPR001478">
    <property type="entry name" value="PDZ"/>
</dbReference>
<keyword evidence="3" id="KW-1185">Reference proteome</keyword>
<dbReference type="OrthoDB" id="42382at2759"/>
<feature type="region of interest" description="Disordered" evidence="1">
    <location>
        <begin position="799"/>
        <end position="846"/>
    </location>
</feature>
<evidence type="ECO:0000256" key="1">
    <source>
        <dbReference type="SAM" id="MobiDB-lite"/>
    </source>
</evidence>
<feature type="compositionally biased region" description="Low complexity" evidence="1">
    <location>
        <begin position="48"/>
        <end position="64"/>
    </location>
</feature>
<dbReference type="SMART" id="SM00228">
    <property type="entry name" value="PDZ"/>
    <property type="match status" value="2"/>
</dbReference>
<dbReference type="InParanoid" id="A0A6P8YS36"/>
<feature type="domain" description="PDZ" evidence="2">
    <location>
        <begin position="982"/>
        <end position="1067"/>
    </location>
</feature>
<feature type="domain" description="PDZ" evidence="2">
    <location>
        <begin position="1111"/>
        <end position="1183"/>
    </location>
</feature>
<dbReference type="CDD" id="cd06762">
    <property type="entry name" value="PDZ6_PDZD2-PDZ3_hPro-IL-16-like"/>
    <property type="match status" value="1"/>
</dbReference>
<feature type="compositionally biased region" description="Low complexity" evidence="1">
    <location>
        <begin position="322"/>
        <end position="340"/>
    </location>
</feature>
<organism evidence="4">
    <name type="scientific">Thrips palmi</name>
    <name type="common">Melon thrips</name>
    <dbReference type="NCBI Taxonomy" id="161013"/>
    <lineage>
        <taxon>Eukaryota</taxon>
        <taxon>Metazoa</taxon>
        <taxon>Ecdysozoa</taxon>
        <taxon>Arthropoda</taxon>
        <taxon>Hexapoda</taxon>
        <taxon>Insecta</taxon>
        <taxon>Pterygota</taxon>
        <taxon>Neoptera</taxon>
        <taxon>Paraneoptera</taxon>
        <taxon>Thysanoptera</taxon>
        <taxon>Terebrantia</taxon>
        <taxon>Thripoidea</taxon>
        <taxon>Thripidae</taxon>
        <taxon>Thrips</taxon>
    </lineage>
</organism>
<name>A0A6P8YS36_THRPL</name>
<gene>
    <name evidence="4" type="primary">LOC117644677</name>
</gene>
<dbReference type="InterPro" id="IPR036034">
    <property type="entry name" value="PDZ_sf"/>
</dbReference>
<reference evidence="4" key="1">
    <citation type="submission" date="2025-08" db="UniProtKB">
        <authorList>
            <consortium name="RefSeq"/>
        </authorList>
    </citation>
    <scope>IDENTIFICATION</scope>
    <source>
        <tissue evidence="4">Total insect</tissue>
    </source>
</reference>
<feature type="compositionally biased region" description="Pro residues" evidence="1">
    <location>
        <begin position="157"/>
        <end position="171"/>
    </location>
</feature>
<evidence type="ECO:0000313" key="4">
    <source>
        <dbReference type="RefSeq" id="XP_034240180.1"/>
    </source>
</evidence>
<feature type="region of interest" description="Disordered" evidence="1">
    <location>
        <begin position="405"/>
        <end position="441"/>
    </location>
</feature>
<dbReference type="SUPFAM" id="SSF50156">
    <property type="entry name" value="PDZ domain-like"/>
    <property type="match status" value="2"/>
</dbReference>
<feature type="region of interest" description="Disordered" evidence="1">
    <location>
        <begin position="630"/>
        <end position="660"/>
    </location>
</feature>
<feature type="compositionally biased region" description="Pro residues" evidence="1">
    <location>
        <begin position="77"/>
        <end position="88"/>
    </location>
</feature>
<feature type="region of interest" description="Disordered" evidence="1">
    <location>
        <begin position="462"/>
        <end position="595"/>
    </location>
</feature>
<dbReference type="Gene3D" id="2.30.42.10">
    <property type="match status" value="2"/>
</dbReference>
<feature type="compositionally biased region" description="Low complexity" evidence="1">
    <location>
        <begin position="511"/>
        <end position="520"/>
    </location>
</feature>
<dbReference type="Pfam" id="PF00595">
    <property type="entry name" value="PDZ"/>
    <property type="match status" value="2"/>
</dbReference>
<dbReference type="PROSITE" id="PS50106">
    <property type="entry name" value="PDZ"/>
    <property type="match status" value="2"/>
</dbReference>
<protein>
    <submittedName>
        <fullName evidence="4">Uncharacterized protein LOC117644677</fullName>
    </submittedName>
</protein>
<dbReference type="CTD" id="39583"/>
<feature type="compositionally biased region" description="Low complexity" evidence="1">
    <location>
        <begin position="135"/>
        <end position="146"/>
    </location>
</feature>
<feature type="compositionally biased region" description="Basic and acidic residues" evidence="1">
    <location>
        <begin position="175"/>
        <end position="184"/>
    </location>
</feature>
<dbReference type="RefSeq" id="XP_034240180.1">
    <property type="nucleotide sequence ID" value="XM_034384289.1"/>
</dbReference>
<dbReference type="CDD" id="cd06763">
    <property type="entry name" value="PDZ7_PDZD2-PDZ4_hPro-IL-16-like"/>
    <property type="match status" value="1"/>
</dbReference>
<feature type="compositionally biased region" description="Low complexity" evidence="1">
    <location>
        <begin position="89"/>
        <end position="100"/>
    </location>
</feature>
<dbReference type="GeneID" id="117644677"/>
<feature type="compositionally biased region" description="Acidic residues" evidence="1">
    <location>
        <begin position="1"/>
        <end position="14"/>
    </location>
</feature>
<dbReference type="PANTHER" id="PTHR11324:SF16">
    <property type="entry name" value="PDZ DOMAIN-CONTAINING PROTEIN 2"/>
    <property type="match status" value="1"/>
</dbReference>
<feature type="region of interest" description="Disordered" evidence="1">
    <location>
        <begin position="303"/>
        <end position="341"/>
    </location>
</feature>
<accession>A0A6P8YS36</accession>
<feature type="region of interest" description="Disordered" evidence="1">
    <location>
        <begin position="678"/>
        <end position="702"/>
    </location>
</feature>
<feature type="region of interest" description="Disordered" evidence="1">
    <location>
        <begin position="243"/>
        <end position="273"/>
    </location>
</feature>
<evidence type="ECO:0000259" key="2">
    <source>
        <dbReference type="PROSITE" id="PS50106"/>
    </source>
</evidence>
<feature type="region of interest" description="Disordered" evidence="1">
    <location>
        <begin position="1"/>
        <end position="184"/>
    </location>
</feature>
<feature type="compositionally biased region" description="Polar residues" evidence="1">
    <location>
        <begin position="491"/>
        <end position="501"/>
    </location>
</feature>
<feature type="compositionally biased region" description="Low complexity" evidence="1">
    <location>
        <begin position="552"/>
        <end position="588"/>
    </location>
</feature>
<dbReference type="KEGG" id="tpal:117644677"/>